<feature type="domain" description="DRBM" evidence="2">
    <location>
        <begin position="8"/>
        <end position="79"/>
    </location>
</feature>
<dbReference type="AlphaFoldDB" id="A0A2V0R9N6"/>
<dbReference type="GO" id="GO:0035197">
    <property type="term" value="F:siRNA binding"/>
    <property type="evidence" value="ECO:0007669"/>
    <property type="project" value="TreeGrafter"/>
</dbReference>
<dbReference type="GO" id="GO:0016442">
    <property type="term" value="C:RISC complex"/>
    <property type="evidence" value="ECO:0007669"/>
    <property type="project" value="TreeGrafter"/>
</dbReference>
<evidence type="ECO:0000259" key="2">
    <source>
        <dbReference type="PROSITE" id="PS50137"/>
    </source>
</evidence>
<evidence type="ECO:0000313" key="3">
    <source>
        <dbReference type="EMBL" id="GBH22006.1"/>
    </source>
</evidence>
<evidence type="ECO:0000256" key="1">
    <source>
        <dbReference type="ARBA" id="ARBA00022884"/>
    </source>
</evidence>
<dbReference type="GO" id="GO:0005634">
    <property type="term" value="C:nucleus"/>
    <property type="evidence" value="ECO:0007669"/>
    <property type="project" value="TreeGrafter"/>
</dbReference>
<dbReference type="GO" id="GO:0005737">
    <property type="term" value="C:cytoplasm"/>
    <property type="evidence" value="ECO:0007669"/>
    <property type="project" value="TreeGrafter"/>
</dbReference>
<dbReference type="EMBL" id="BDQA01000527">
    <property type="protein sequence ID" value="GBH22006.1"/>
    <property type="molecule type" value="Genomic_RNA"/>
</dbReference>
<keyword evidence="1" id="KW-0694">RNA-binding</keyword>
<dbReference type="InterPro" id="IPR051247">
    <property type="entry name" value="RLC_Component"/>
</dbReference>
<dbReference type="PANTHER" id="PTHR46205">
    <property type="entry name" value="LOQUACIOUS, ISOFORM B"/>
    <property type="match status" value="1"/>
</dbReference>
<dbReference type="GO" id="GO:0070920">
    <property type="term" value="P:regulation of regulatory ncRNA processing"/>
    <property type="evidence" value="ECO:0007669"/>
    <property type="project" value="TreeGrafter"/>
</dbReference>
<proteinExistence type="predicted"/>
<organism evidence="3">
    <name type="scientific">viral metagenome</name>
    <dbReference type="NCBI Taxonomy" id="1070528"/>
    <lineage>
        <taxon>unclassified sequences</taxon>
        <taxon>metagenomes</taxon>
        <taxon>organismal metagenomes</taxon>
    </lineage>
</organism>
<dbReference type="PROSITE" id="PS50137">
    <property type="entry name" value="DS_RBD"/>
    <property type="match status" value="1"/>
</dbReference>
<dbReference type="GO" id="GO:0030422">
    <property type="term" value="P:siRNA processing"/>
    <property type="evidence" value="ECO:0007669"/>
    <property type="project" value="TreeGrafter"/>
</dbReference>
<protein>
    <submittedName>
        <fullName evidence="3">VP8</fullName>
    </submittedName>
</protein>
<dbReference type="GO" id="GO:0003725">
    <property type="term" value="F:double-stranded RNA binding"/>
    <property type="evidence" value="ECO:0007669"/>
    <property type="project" value="TreeGrafter"/>
</dbReference>
<reference evidence="3" key="1">
    <citation type="submission" date="2017-04" db="EMBL/GenBank/DDBJ databases">
        <title>Unveiling RNA virosphere associated with marine microorganisms.</title>
        <authorList>
            <person name="Urayama S."/>
            <person name="Takaki Y."/>
            <person name="Nishi S."/>
            <person name="Yoshida Y."/>
            <person name="Deguchi S."/>
            <person name="Takai K."/>
            <person name="Nunoura T."/>
        </authorList>
    </citation>
    <scope>NUCLEOTIDE SEQUENCE</scope>
</reference>
<dbReference type="Gene3D" id="3.30.160.20">
    <property type="match status" value="1"/>
</dbReference>
<dbReference type="PANTHER" id="PTHR46205:SF3">
    <property type="entry name" value="LOQUACIOUS, ISOFORM B"/>
    <property type="match status" value="1"/>
</dbReference>
<dbReference type="CDD" id="cd10845">
    <property type="entry name" value="DSRM_RNAse_III_family"/>
    <property type="match status" value="1"/>
</dbReference>
<comment type="caution">
    <text evidence="3">The sequence shown here is derived from an EMBL/GenBank/DDBJ whole genome shotgun (WGS) entry which is preliminary data.</text>
</comment>
<dbReference type="SUPFAM" id="SSF54768">
    <property type="entry name" value="dsRNA-binding domain-like"/>
    <property type="match status" value="1"/>
</dbReference>
<dbReference type="GO" id="GO:0070578">
    <property type="term" value="C:RISC-loading complex"/>
    <property type="evidence" value="ECO:0007669"/>
    <property type="project" value="TreeGrafter"/>
</dbReference>
<sequence>MENQDVGGAKNALQELCAGLGMKEAEMPVYKDISESGPPHCKQFTVECIVAGISCLGIASNKKQASKLAAAKVFKELEHLKPKTEREKKSVMSILMFDKADSIVGAVKIIFDIRQTNECFVILDDGITLEADYATVTDRCLQLMFESGMTDLSAWERIINCIKASAKESDIMCNYDQGDSMILFKKNDGSIKFEYTLPFHYDSVIKLCYGNAYETEENGHMTYYVRCSKDNGEFSYDALNTNLCELRDGQLGLTNQRRILYVHDKIHDDMDIDFKQLRKLMYSIFIKCKYSFKAMDSRLNQSLDRGCEIEPTVIEYA</sequence>
<dbReference type="InterPro" id="IPR014720">
    <property type="entry name" value="dsRBD_dom"/>
</dbReference>
<accession>A0A2V0R9N6</accession>
<dbReference type="SMART" id="SM00358">
    <property type="entry name" value="DSRM"/>
    <property type="match status" value="1"/>
</dbReference>
<name>A0A2V0R9N6_9ZZZZ</name>
<dbReference type="Pfam" id="PF00035">
    <property type="entry name" value="dsrm"/>
    <property type="match status" value="1"/>
</dbReference>